<dbReference type="InterPro" id="IPR011055">
    <property type="entry name" value="Dup_hybrid_motif"/>
</dbReference>
<gene>
    <name evidence="2" type="ORF">KCTCHS21_12490</name>
</gene>
<feature type="domain" description="M23ase beta-sheet core" evidence="1">
    <location>
        <begin position="165"/>
        <end position="259"/>
    </location>
</feature>
<dbReference type="InterPro" id="IPR016047">
    <property type="entry name" value="M23ase_b-sheet_dom"/>
</dbReference>
<evidence type="ECO:0000259" key="1">
    <source>
        <dbReference type="Pfam" id="PF01551"/>
    </source>
</evidence>
<dbReference type="KEGG" id="cohn:KCTCHS21_12490"/>
<proteinExistence type="predicted"/>
<dbReference type="PANTHER" id="PTHR21666:SF270">
    <property type="entry name" value="MUREIN HYDROLASE ACTIVATOR ENVC"/>
    <property type="match status" value="1"/>
</dbReference>
<protein>
    <submittedName>
        <fullName evidence="2">Peptidase M23</fullName>
    </submittedName>
</protein>
<dbReference type="EMBL" id="AP019400">
    <property type="protein sequence ID" value="BBI31850.1"/>
    <property type="molecule type" value="Genomic_DNA"/>
</dbReference>
<name>A0A3T1D175_9BACL</name>
<dbReference type="PANTHER" id="PTHR21666">
    <property type="entry name" value="PEPTIDASE-RELATED"/>
    <property type="match status" value="1"/>
</dbReference>
<evidence type="ECO:0000313" key="2">
    <source>
        <dbReference type="EMBL" id="BBI31850.1"/>
    </source>
</evidence>
<evidence type="ECO:0000313" key="3">
    <source>
        <dbReference type="Proteomes" id="UP000289856"/>
    </source>
</evidence>
<dbReference type="Proteomes" id="UP000289856">
    <property type="component" value="Chromosome"/>
</dbReference>
<organism evidence="2 3">
    <name type="scientific">Cohnella abietis</name>
    <dbReference type="NCBI Taxonomy" id="2507935"/>
    <lineage>
        <taxon>Bacteria</taxon>
        <taxon>Bacillati</taxon>
        <taxon>Bacillota</taxon>
        <taxon>Bacilli</taxon>
        <taxon>Bacillales</taxon>
        <taxon>Paenibacillaceae</taxon>
        <taxon>Cohnella</taxon>
    </lineage>
</organism>
<reference evidence="2 3" key="1">
    <citation type="submission" date="2019-01" db="EMBL/GenBank/DDBJ databases">
        <title>Complete genome sequence of Cohnella hallensis HS21 isolated from Korean fir (Abies koreana) rhizospheric soil.</title>
        <authorList>
            <person name="Jiang L."/>
            <person name="Kang S.W."/>
            <person name="Kim S."/>
            <person name="Jung J."/>
            <person name="Kim C.Y."/>
            <person name="Kim D.H."/>
            <person name="Kim S.W."/>
            <person name="Lee J."/>
        </authorList>
    </citation>
    <scope>NUCLEOTIDE SEQUENCE [LARGE SCALE GENOMIC DNA]</scope>
    <source>
        <strain evidence="2 3">HS21</strain>
    </source>
</reference>
<accession>A0A3T1D175</accession>
<dbReference type="SUPFAM" id="SSF51261">
    <property type="entry name" value="Duplicated hybrid motif"/>
    <property type="match status" value="1"/>
</dbReference>
<dbReference type="GO" id="GO:0004222">
    <property type="term" value="F:metalloendopeptidase activity"/>
    <property type="evidence" value="ECO:0007669"/>
    <property type="project" value="TreeGrafter"/>
</dbReference>
<sequence length="286" mass="31707">MTKLEVGQIGKALIDGEYDRVYNQTSTAFQESISSAQFREAVVGFSEGVTSWEPNSQLALNGGNYYTYLDQGKKKGLIITMGEEKVIDGLQFKPIESFPESDKAQTKLAYGLPFKGEWYVFWGGEDVLSNYHYEYEGQRYAYDIIKVENGYSYKGDPTKKESYFAYGQEIVATQDGTVVNVVNNLKDNEPGATDAENPAGNMVAIDHGNGEYSIIAHLQEGSIKLKIGDKVSKGDLIGLCGNSGNTSEPHLHYQVSDNKDFFEGKAVRVQWEDGLKVRQGEVVKAK</sequence>
<dbReference type="Gene3D" id="2.70.70.10">
    <property type="entry name" value="Glucose Permease (Domain IIA)"/>
    <property type="match status" value="1"/>
</dbReference>
<dbReference type="Pfam" id="PF01551">
    <property type="entry name" value="Peptidase_M23"/>
    <property type="match status" value="1"/>
</dbReference>
<dbReference type="InterPro" id="IPR050570">
    <property type="entry name" value="Cell_wall_metabolism_enzyme"/>
</dbReference>
<dbReference type="CDD" id="cd12797">
    <property type="entry name" value="M23_peptidase"/>
    <property type="match status" value="1"/>
</dbReference>
<keyword evidence="3" id="KW-1185">Reference proteome</keyword>
<dbReference type="AlphaFoldDB" id="A0A3T1D175"/>